<dbReference type="SMART" id="SM00065">
    <property type="entry name" value="GAF"/>
    <property type="match status" value="1"/>
</dbReference>
<dbReference type="InterPro" id="IPR036890">
    <property type="entry name" value="HATPase_C_sf"/>
</dbReference>
<dbReference type="InterPro" id="IPR004358">
    <property type="entry name" value="Sig_transdc_His_kin-like_C"/>
</dbReference>
<feature type="domain" description="PAS" evidence="10">
    <location>
        <begin position="582"/>
        <end position="652"/>
    </location>
</feature>
<dbReference type="GO" id="GO:0005886">
    <property type="term" value="C:plasma membrane"/>
    <property type="evidence" value="ECO:0007669"/>
    <property type="project" value="UniProtKB-SubCell"/>
</dbReference>
<feature type="domain" description="PAC" evidence="11">
    <location>
        <begin position="656"/>
        <end position="708"/>
    </location>
</feature>
<evidence type="ECO:0000256" key="5">
    <source>
        <dbReference type="ARBA" id="ARBA00022679"/>
    </source>
</evidence>
<comment type="caution">
    <text evidence="12">The sequence shown here is derived from an EMBL/GenBank/DDBJ whole genome shotgun (WGS) entry which is preliminary data.</text>
</comment>
<dbReference type="InParanoid" id="A0A420XUX7"/>
<dbReference type="PROSITE" id="PS50113">
    <property type="entry name" value="PAC"/>
    <property type="match status" value="2"/>
</dbReference>
<comment type="catalytic activity">
    <reaction evidence="1">
        <text>ATP + protein L-histidine = ADP + protein N-phospho-L-histidine.</text>
        <dbReference type="EC" id="2.7.13.3"/>
    </reaction>
</comment>
<dbReference type="SMART" id="SM00387">
    <property type="entry name" value="HATPase_c"/>
    <property type="match status" value="1"/>
</dbReference>
<dbReference type="SMART" id="SM00388">
    <property type="entry name" value="HisKA"/>
    <property type="match status" value="1"/>
</dbReference>
<evidence type="ECO:0000259" key="11">
    <source>
        <dbReference type="PROSITE" id="PS50113"/>
    </source>
</evidence>
<comment type="subcellular location">
    <subcellularLocation>
        <location evidence="2">Cell membrane</location>
    </subcellularLocation>
</comment>
<dbReference type="Gene3D" id="3.30.450.40">
    <property type="match status" value="1"/>
</dbReference>
<dbReference type="InterPro" id="IPR005467">
    <property type="entry name" value="His_kinase_dom"/>
</dbReference>
<dbReference type="InterPro" id="IPR013656">
    <property type="entry name" value="PAS_4"/>
</dbReference>
<feature type="domain" description="PAS" evidence="10">
    <location>
        <begin position="328"/>
        <end position="402"/>
    </location>
</feature>
<dbReference type="SUPFAM" id="SSF47384">
    <property type="entry name" value="Homodimeric domain of signal transducing histidine kinase"/>
    <property type="match status" value="1"/>
</dbReference>
<dbReference type="InterPro" id="IPR036097">
    <property type="entry name" value="HisK_dim/P_sf"/>
</dbReference>
<dbReference type="PROSITE" id="PS50109">
    <property type="entry name" value="HIS_KIN"/>
    <property type="match status" value="1"/>
</dbReference>
<evidence type="ECO:0000256" key="3">
    <source>
        <dbReference type="ARBA" id="ARBA00012438"/>
    </source>
</evidence>
<name>A0A420XUX7_9ACTN</name>
<dbReference type="Gene3D" id="3.30.450.20">
    <property type="entry name" value="PAS domain"/>
    <property type="match status" value="4"/>
</dbReference>
<evidence type="ECO:0000259" key="10">
    <source>
        <dbReference type="PROSITE" id="PS50112"/>
    </source>
</evidence>
<dbReference type="InterPro" id="IPR000014">
    <property type="entry name" value="PAS"/>
</dbReference>
<dbReference type="Pfam" id="PF02518">
    <property type="entry name" value="HATPase_c"/>
    <property type="match status" value="1"/>
</dbReference>
<evidence type="ECO:0000256" key="4">
    <source>
        <dbReference type="ARBA" id="ARBA00022553"/>
    </source>
</evidence>
<dbReference type="PANTHER" id="PTHR43304:SF1">
    <property type="entry name" value="PAC DOMAIN-CONTAINING PROTEIN"/>
    <property type="match status" value="1"/>
</dbReference>
<dbReference type="Gene3D" id="1.10.287.130">
    <property type="match status" value="1"/>
</dbReference>
<dbReference type="InterPro" id="IPR003594">
    <property type="entry name" value="HATPase_dom"/>
</dbReference>
<evidence type="ECO:0000313" key="13">
    <source>
        <dbReference type="Proteomes" id="UP000281955"/>
    </source>
</evidence>
<keyword evidence="4" id="KW-0597">Phosphoprotein</keyword>
<dbReference type="PROSITE" id="PS50112">
    <property type="entry name" value="PAS"/>
    <property type="match status" value="3"/>
</dbReference>
<dbReference type="InterPro" id="IPR003661">
    <property type="entry name" value="HisK_dim/P_dom"/>
</dbReference>
<keyword evidence="6" id="KW-0418">Kinase</keyword>
<dbReference type="InterPro" id="IPR052162">
    <property type="entry name" value="Sensor_kinase/Photoreceptor"/>
</dbReference>
<dbReference type="RefSeq" id="WP_121192139.1">
    <property type="nucleotide sequence ID" value="NZ_RBWV01000009.1"/>
</dbReference>
<dbReference type="InterPro" id="IPR003018">
    <property type="entry name" value="GAF"/>
</dbReference>
<dbReference type="PANTHER" id="PTHR43304">
    <property type="entry name" value="PHYTOCHROME-LIKE PROTEIN CPH1"/>
    <property type="match status" value="1"/>
</dbReference>
<reference evidence="12 13" key="1">
    <citation type="submission" date="2018-10" db="EMBL/GenBank/DDBJ databases">
        <title>Genomic Encyclopedia of Archaeal and Bacterial Type Strains, Phase II (KMG-II): from individual species to whole genera.</title>
        <authorList>
            <person name="Goeker M."/>
        </authorList>
    </citation>
    <scope>NUCLEOTIDE SEQUENCE [LARGE SCALE GENOMIC DNA]</scope>
    <source>
        <strain evidence="12 13">RP-AC37</strain>
    </source>
</reference>
<evidence type="ECO:0000256" key="2">
    <source>
        <dbReference type="ARBA" id="ARBA00004236"/>
    </source>
</evidence>
<dbReference type="AlphaFoldDB" id="A0A420XUX7"/>
<evidence type="ECO:0000259" key="9">
    <source>
        <dbReference type="PROSITE" id="PS50109"/>
    </source>
</evidence>
<feature type="coiled-coil region" evidence="8">
    <location>
        <begin position="308"/>
        <end position="335"/>
    </location>
</feature>
<organism evidence="12 13">
    <name type="scientific">Motilibacter peucedani</name>
    <dbReference type="NCBI Taxonomy" id="598650"/>
    <lineage>
        <taxon>Bacteria</taxon>
        <taxon>Bacillati</taxon>
        <taxon>Actinomycetota</taxon>
        <taxon>Actinomycetes</taxon>
        <taxon>Motilibacterales</taxon>
        <taxon>Motilibacteraceae</taxon>
        <taxon>Motilibacter</taxon>
    </lineage>
</organism>
<dbReference type="NCBIfam" id="TIGR00229">
    <property type="entry name" value="sensory_box"/>
    <property type="match status" value="3"/>
</dbReference>
<dbReference type="InterPro" id="IPR035965">
    <property type="entry name" value="PAS-like_dom_sf"/>
</dbReference>
<keyword evidence="13" id="KW-1185">Reference proteome</keyword>
<protein>
    <recommendedName>
        <fullName evidence="3">histidine kinase</fullName>
        <ecNumber evidence="3">2.7.13.3</ecNumber>
    </recommendedName>
</protein>
<gene>
    <name evidence="12" type="ORF">CLV35_0891</name>
</gene>
<evidence type="ECO:0000313" key="12">
    <source>
        <dbReference type="EMBL" id="RKS80459.1"/>
    </source>
</evidence>
<dbReference type="CDD" id="cd00082">
    <property type="entry name" value="HisKA"/>
    <property type="match status" value="1"/>
</dbReference>
<dbReference type="Pfam" id="PF08447">
    <property type="entry name" value="PAS_3"/>
    <property type="match status" value="2"/>
</dbReference>
<dbReference type="InterPro" id="IPR013655">
    <property type="entry name" value="PAS_fold_3"/>
</dbReference>
<accession>A0A420XUX7</accession>
<dbReference type="Pfam" id="PF13185">
    <property type="entry name" value="GAF_2"/>
    <property type="match status" value="1"/>
</dbReference>
<feature type="domain" description="PAC" evidence="11">
    <location>
        <begin position="403"/>
        <end position="458"/>
    </location>
</feature>
<feature type="domain" description="PAS" evidence="10">
    <location>
        <begin position="455"/>
        <end position="500"/>
    </location>
</feature>
<sequence>MSFVSPLPRQAAAPVRARPDEDVSVAVERATRRVRDAEALAGVGTFTWDPITGEAWWSDGLYALHGSDRAGEPEPTALLERLLDPAEHTRLVEHLREVAASVPGTPAELHQRSRRTDGTPWHMAVRSAVDEVGVVYGAVHDVTAQARLVERLQDSLDVQRDVTAAANDRDATLALVARRAVETFPAADGAAVELVEGADLVCAVAAGSLQEWVGTRLAASGSFSGSVVAAGAAAYCADAATDPRADRVTCARQGVRSMLVAPLSSGDRVIGTLKVSARRPDAFEDADAQHLGLLAGSLGSALRHADDYARHRRQLQETESTLEALEASEQRFRLAFDNSPLGMALVSLDPTDLGTYIQVNPAMCAITGWSGAELSRMSYRDLQHPDDVPATTPALRAILEGETDTAAGVRRYVHKDGSHLWVSLRLATVRDDDGRPLYAVLQVEDVTAARTTQAQLERQARLLELIPAAVVVRDLDGTVRWWNAGAEATYGWPQAAAVGKVAHRLLATSFPAGGSVSDLTAALLETGSWTGELAQLTAAGRTVTVLSRQVLQRDAAGSPVAVLEVSTDVTAARASERALAESEQRFRAQFDSSAAGQAVRALDGTLLDVNRAFAEMVGRPAEQVVGTRDEDYLHPDDLAAARAEVAGLFAGDRDSSSAETRLRRADGSWLDVHTTSSLVRDPDGLPKHLIEVVSDISDRKAAERARDEAAAELASRNSALEEANALKLDLIGMLGHEIGNPLASILGYAELAGDSWDVLDEADRRRALEVIGRQAGRLDEIVREVLAMVSIDAGSLHAQRSTLRLRDHVAAAVAATGAVGAELVGDLDATVEAHPGHLEQILVNLLTNAGKYGGGATRVAVGSSDGRVRVRVEDRGPGVPAEFRPRLFQRLARAERDAAAVRGTGLGLYIVRGLAQANGADVRHEDAAPHGSVFVVDLEAGRSLSCEAWQV</sequence>
<dbReference type="CDD" id="cd00130">
    <property type="entry name" value="PAS"/>
    <property type="match status" value="3"/>
</dbReference>
<evidence type="ECO:0000256" key="8">
    <source>
        <dbReference type="SAM" id="Coils"/>
    </source>
</evidence>
<dbReference type="InterPro" id="IPR000700">
    <property type="entry name" value="PAS-assoc_C"/>
</dbReference>
<dbReference type="Pfam" id="PF00512">
    <property type="entry name" value="HisKA"/>
    <property type="match status" value="1"/>
</dbReference>
<dbReference type="PRINTS" id="PR00344">
    <property type="entry name" value="BCTRLSENSOR"/>
</dbReference>
<dbReference type="EC" id="2.7.13.3" evidence="3"/>
<proteinExistence type="predicted"/>
<dbReference type="SUPFAM" id="SSF55781">
    <property type="entry name" value="GAF domain-like"/>
    <property type="match status" value="1"/>
</dbReference>
<dbReference type="SMART" id="SM00091">
    <property type="entry name" value="PAS"/>
    <property type="match status" value="3"/>
</dbReference>
<dbReference type="SUPFAM" id="SSF55785">
    <property type="entry name" value="PYP-like sensor domain (PAS domain)"/>
    <property type="match status" value="3"/>
</dbReference>
<dbReference type="OrthoDB" id="9764154at2"/>
<evidence type="ECO:0000256" key="6">
    <source>
        <dbReference type="ARBA" id="ARBA00022777"/>
    </source>
</evidence>
<dbReference type="Gene3D" id="3.30.565.10">
    <property type="entry name" value="Histidine kinase-like ATPase, C-terminal domain"/>
    <property type="match status" value="1"/>
</dbReference>
<keyword evidence="7" id="KW-0902">Two-component regulatory system</keyword>
<dbReference type="Pfam" id="PF08448">
    <property type="entry name" value="PAS_4"/>
    <property type="match status" value="1"/>
</dbReference>
<dbReference type="InterPro" id="IPR029016">
    <property type="entry name" value="GAF-like_dom_sf"/>
</dbReference>
<feature type="domain" description="Histidine kinase" evidence="9">
    <location>
        <begin position="733"/>
        <end position="942"/>
    </location>
</feature>
<keyword evidence="5" id="KW-0808">Transferase</keyword>
<dbReference type="SMART" id="SM00086">
    <property type="entry name" value="PAC"/>
    <property type="match status" value="3"/>
</dbReference>
<dbReference type="EMBL" id="RBWV01000009">
    <property type="protein sequence ID" value="RKS80459.1"/>
    <property type="molecule type" value="Genomic_DNA"/>
</dbReference>
<dbReference type="GO" id="GO:0000155">
    <property type="term" value="F:phosphorelay sensor kinase activity"/>
    <property type="evidence" value="ECO:0007669"/>
    <property type="project" value="InterPro"/>
</dbReference>
<evidence type="ECO:0000256" key="7">
    <source>
        <dbReference type="ARBA" id="ARBA00023012"/>
    </source>
</evidence>
<keyword evidence="8" id="KW-0175">Coiled coil</keyword>
<dbReference type="InterPro" id="IPR001610">
    <property type="entry name" value="PAC"/>
</dbReference>
<dbReference type="Proteomes" id="UP000281955">
    <property type="component" value="Unassembled WGS sequence"/>
</dbReference>
<dbReference type="SUPFAM" id="SSF55874">
    <property type="entry name" value="ATPase domain of HSP90 chaperone/DNA topoisomerase II/histidine kinase"/>
    <property type="match status" value="1"/>
</dbReference>
<evidence type="ECO:0000256" key="1">
    <source>
        <dbReference type="ARBA" id="ARBA00000085"/>
    </source>
</evidence>